<dbReference type="SUPFAM" id="SSF82895">
    <property type="entry name" value="TSP-1 type 1 repeat"/>
    <property type="match status" value="2"/>
</dbReference>
<dbReference type="PROSITE" id="PS50092">
    <property type="entry name" value="TSP1"/>
    <property type="match status" value="2"/>
</dbReference>
<evidence type="ECO:0000313" key="1">
    <source>
        <dbReference type="EMBL" id="TNN24613.1"/>
    </source>
</evidence>
<gene>
    <name evidence="1" type="primary">SSPO_10</name>
    <name evidence="1" type="ORF">EYF80_065262</name>
</gene>
<dbReference type="Proteomes" id="UP000314294">
    <property type="component" value="Unassembled WGS sequence"/>
</dbReference>
<dbReference type="OrthoDB" id="6262482at2759"/>
<dbReference type="InterPro" id="IPR036383">
    <property type="entry name" value="TSP1_rpt_sf"/>
</dbReference>
<reference evidence="1 2" key="1">
    <citation type="submission" date="2019-03" db="EMBL/GenBank/DDBJ databases">
        <title>First draft genome of Liparis tanakae, snailfish: a comprehensive survey of snailfish specific genes.</title>
        <authorList>
            <person name="Kim W."/>
            <person name="Song I."/>
            <person name="Jeong J.-H."/>
            <person name="Kim D."/>
            <person name="Kim S."/>
            <person name="Ryu S."/>
            <person name="Song J.Y."/>
            <person name="Lee S.K."/>
        </authorList>
    </citation>
    <scope>NUCLEOTIDE SEQUENCE [LARGE SCALE GENOMIC DNA]</scope>
    <source>
        <tissue evidence="1">Muscle</tissue>
    </source>
</reference>
<dbReference type="Gene3D" id="2.20.100.10">
    <property type="entry name" value="Thrombospondin type-1 (TSP1) repeat"/>
    <property type="match status" value="2"/>
</dbReference>
<sequence>MRAVCSGGRLDAVVRVVRLLRVLRPGGGGPEPGLHRPPPPEQRLCLRGAGPRGPGLRGSSLSGFVQSNHALIPSRSREGGVDDLCPWLPWSPCSRSCGAGSAWRRRACVCEEAGDAACPEDIEAERNREESRLCYLQPCAGCPMSEWSVWSRCSCASQRQLRYRVALSPATRGQQCTPVETQSGPCSLSQCDDCEAPFVYSACGAPCEKQCALQGDGALCGGVRECTPGCYCPQHEAPGRPPTAASVPQGATVTMGCSTW</sequence>
<dbReference type="InterPro" id="IPR000884">
    <property type="entry name" value="TSP1_rpt"/>
</dbReference>
<dbReference type="EMBL" id="SRLO01014842">
    <property type="protein sequence ID" value="TNN24613.1"/>
    <property type="molecule type" value="Genomic_DNA"/>
</dbReference>
<accession>A0A4Z2E7J0</accession>
<dbReference type="SMART" id="SM00209">
    <property type="entry name" value="TSP1"/>
    <property type="match status" value="2"/>
</dbReference>
<comment type="caution">
    <text evidence="1">The sequence shown here is derived from an EMBL/GenBank/DDBJ whole genome shotgun (WGS) entry which is preliminary data.</text>
</comment>
<keyword evidence="2" id="KW-1185">Reference proteome</keyword>
<evidence type="ECO:0000313" key="2">
    <source>
        <dbReference type="Proteomes" id="UP000314294"/>
    </source>
</evidence>
<name>A0A4Z2E7J0_9TELE</name>
<dbReference type="AlphaFoldDB" id="A0A4Z2E7J0"/>
<dbReference type="Pfam" id="PF00090">
    <property type="entry name" value="TSP_1"/>
    <property type="match status" value="2"/>
</dbReference>
<organism evidence="1 2">
    <name type="scientific">Liparis tanakae</name>
    <name type="common">Tanaka's snailfish</name>
    <dbReference type="NCBI Taxonomy" id="230148"/>
    <lineage>
        <taxon>Eukaryota</taxon>
        <taxon>Metazoa</taxon>
        <taxon>Chordata</taxon>
        <taxon>Craniata</taxon>
        <taxon>Vertebrata</taxon>
        <taxon>Euteleostomi</taxon>
        <taxon>Actinopterygii</taxon>
        <taxon>Neopterygii</taxon>
        <taxon>Teleostei</taxon>
        <taxon>Neoteleostei</taxon>
        <taxon>Acanthomorphata</taxon>
        <taxon>Eupercaria</taxon>
        <taxon>Perciformes</taxon>
        <taxon>Cottioidei</taxon>
        <taxon>Cottales</taxon>
        <taxon>Liparidae</taxon>
        <taxon>Liparis</taxon>
    </lineage>
</organism>
<protein>
    <submittedName>
        <fullName evidence="1">SCO-spondin</fullName>
    </submittedName>
</protein>
<proteinExistence type="predicted"/>